<dbReference type="GO" id="GO:0046872">
    <property type="term" value="F:metal ion binding"/>
    <property type="evidence" value="ECO:0007669"/>
    <property type="project" value="UniProtKB-KW"/>
</dbReference>
<feature type="non-terminal residue" evidence="5">
    <location>
        <position position="1"/>
    </location>
</feature>
<dbReference type="EMBL" id="UINC01005779">
    <property type="protein sequence ID" value="SVA23494.1"/>
    <property type="molecule type" value="Genomic_DNA"/>
</dbReference>
<evidence type="ECO:0000256" key="1">
    <source>
        <dbReference type="ARBA" id="ARBA00022617"/>
    </source>
</evidence>
<dbReference type="InterPro" id="IPR009056">
    <property type="entry name" value="Cyt_c-like_dom"/>
</dbReference>
<protein>
    <recommendedName>
        <fullName evidence="4">Cytochrome c domain-containing protein</fullName>
    </recommendedName>
</protein>
<dbReference type="PROSITE" id="PS51007">
    <property type="entry name" value="CYTC"/>
    <property type="match status" value="2"/>
</dbReference>
<dbReference type="InterPro" id="IPR036909">
    <property type="entry name" value="Cyt_c-like_dom_sf"/>
</dbReference>
<evidence type="ECO:0000313" key="5">
    <source>
        <dbReference type="EMBL" id="SVA23494.1"/>
    </source>
</evidence>
<gene>
    <name evidence="5" type="ORF">METZ01_LOCUS76348</name>
</gene>
<evidence type="ECO:0000256" key="2">
    <source>
        <dbReference type="ARBA" id="ARBA00022723"/>
    </source>
</evidence>
<keyword evidence="1" id="KW-0349">Heme</keyword>
<feature type="domain" description="Cytochrome c" evidence="4">
    <location>
        <begin position="144"/>
        <end position="229"/>
    </location>
</feature>
<dbReference type="GO" id="GO:0020037">
    <property type="term" value="F:heme binding"/>
    <property type="evidence" value="ECO:0007669"/>
    <property type="project" value="InterPro"/>
</dbReference>
<dbReference type="PANTHER" id="PTHR35008:SF8">
    <property type="entry name" value="ALCOHOL DEHYDROGENASE CYTOCHROME C SUBUNIT"/>
    <property type="match status" value="1"/>
</dbReference>
<proteinExistence type="predicted"/>
<keyword evidence="3" id="KW-0408">Iron</keyword>
<accession>A0A381U661</accession>
<evidence type="ECO:0000259" key="4">
    <source>
        <dbReference type="PROSITE" id="PS51007"/>
    </source>
</evidence>
<keyword evidence="2" id="KW-0479">Metal-binding</keyword>
<feature type="domain" description="Cytochrome c" evidence="4">
    <location>
        <begin position="29"/>
        <end position="105"/>
    </location>
</feature>
<dbReference type="SUPFAM" id="SSF46626">
    <property type="entry name" value="Cytochrome c"/>
    <property type="match status" value="2"/>
</dbReference>
<sequence length="254" mass="27126">VVLKLVVGVLGLALVIAPAAVAQQGIDPGLFGQGEQLYQVNCALCHRDSGLGDPPTFPALSGNDRLGDAVRIVRSIHQGGRRMPPFPALTAEEISALANYIRNAWENGFNAVTTEEVTAALEGLGGLEVSGPMASVWDGVFSDAQATRGEEVYEGACGLCHGRRLNGAPDDPDMRSTPPLARARFLRVWEGRSLATLFEYSRATMPEDNPSSLTEQEYVDVIAYMLSVGGMAAGNDELQPDPQRLARVVIQPQP</sequence>
<dbReference type="PANTHER" id="PTHR35008">
    <property type="entry name" value="BLL4482 PROTEIN-RELATED"/>
    <property type="match status" value="1"/>
</dbReference>
<name>A0A381U661_9ZZZZ</name>
<organism evidence="5">
    <name type="scientific">marine metagenome</name>
    <dbReference type="NCBI Taxonomy" id="408172"/>
    <lineage>
        <taxon>unclassified sequences</taxon>
        <taxon>metagenomes</taxon>
        <taxon>ecological metagenomes</taxon>
    </lineage>
</organism>
<dbReference type="Pfam" id="PF13442">
    <property type="entry name" value="Cytochrome_CBB3"/>
    <property type="match status" value="2"/>
</dbReference>
<dbReference type="InterPro" id="IPR051459">
    <property type="entry name" value="Cytochrome_c-type_DH"/>
</dbReference>
<dbReference type="GO" id="GO:0009055">
    <property type="term" value="F:electron transfer activity"/>
    <property type="evidence" value="ECO:0007669"/>
    <property type="project" value="InterPro"/>
</dbReference>
<dbReference type="AlphaFoldDB" id="A0A381U661"/>
<evidence type="ECO:0000256" key="3">
    <source>
        <dbReference type="ARBA" id="ARBA00023004"/>
    </source>
</evidence>
<dbReference type="Gene3D" id="1.10.760.10">
    <property type="entry name" value="Cytochrome c-like domain"/>
    <property type="match status" value="2"/>
</dbReference>
<reference evidence="5" key="1">
    <citation type="submission" date="2018-05" db="EMBL/GenBank/DDBJ databases">
        <authorList>
            <person name="Lanie J.A."/>
            <person name="Ng W.-L."/>
            <person name="Kazmierczak K.M."/>
            <person name="Andrzejewski T.M."/>
            <person name="Davidsen T.M."/>
            <person name="Wayne K.J."/>
            <person name="Tettelin H."/>
            <person name="Glass J.I."/>
            <person name="Rusch D."/>
            <person name="Podicherti R."/>
            <person name="Tsui H.-C.T."/>
            <person name="Winkler M.E."/>
        </authorList>
    </citation>
    <scope>NUCLEOTIDE SEQUENCE</scope>
</reference>